<dbReference type="SMART" id="SM00388">
    <property type="entry name" value="HisKA"/>
    <property type="match status" value="1"/>
</dbReference>
<dbReference type="InterPro" id="IPR004358">
    <property type="entry name" value="Sig_transdc_His_kin-like_C"/>
</dbReference>
<dbReference type="RefSeq" id="WP_016207220.1">
    <property type="nucleotide sequence ID" value="NZ_ASRV01000107.1"/>
</dbReference>
<keyword evidence="4 7" id="KW-0418">Kinase</keyword>
<dbReference type="EMBL" id="ASRV01000107">
    <property type="protein sequence ID" value="EOR25997.1"/>
    <property type="molecule type" value="Genomic_DNA"/>
</dbReference>
<keyword evidence="5" id="KW-0902">Two-component regulatory system</keyword>
<dbReference type="SUPFAM" id="SSF55874">
    <property type="entry name" value="ATPase domain of HSP90 chaperone/DNA topoisomerase II/histidine kinase"/>
    <property type="match status" value="1"/>
</dbReference>
<dbReference type="PRINTS" id="PR00344">
    <property type="entry name" value="BCTRLSENSOR"/>
</dbReference>
<keyword evidence="8" id="KW-1185">Reference proteome</keyword>
<evidence type="ECO:0000256" key="4">
    <source>
        <dbReference type="ARBA" id="ARBA00022777"/>
    </source>
</evidence>
<dbReference type="Gene3D" id="3.30.565.10">
    <property type="entry name" value="Histidine kinase-like ATPase, C-terminal domain"/>
    <property type="match status" value="1"/>
</dbReference>
<dbReference type="AlphaFoldDB" id="R9C9J5"/>
<comment type="caution">
    <text evidence="7">The sequence shown here is derived from an EMBL/GenBank/DDBJ whole genome shotgun (WGS) entry which is preliminary data.</text>
</comment>
<dbReference type="PANTHER" id="PTHR43547">
    <property type="entry name" value="TWO-COMPONENT HISTIDINE KINASE"/>
    <property type="match status" value="1"/>
</dbReference>
<dbReference type="InterPro" id="IPR011990">
    <property type="entry name" value="TPR-like_helical_dom_sf"/>
</dbReference>
<dbReference type="Gene3D" id="1.25.40.10">
    <property type="entry name" value="Tetratricopeptide repeat domain"/>
    <property type="match status" value="1"/>
</dbReference>
<dbReference type="InterPro" id="IPR005467">
    <property type="entry name" value="His_kinase_dom"/>
</dbReference>
<dbReference type="InterPro" id="IPR003594">
    <property type="entry name" value="HATPase_dom"/>
</dbReference>
<protein>
    <recommendedName>
        <fullName evidence="2">histidine kinase</fullName>
        <ecNumber evidence="2">2.7.13.3</ecNumber>
    </recommendedName>
</protein>
<dbReference type="Proteomes" id="UP000013988">
    <property type="component" value="Unassembled WGS sequence"/>
</dbReference>
<accession>R9C9J5</accession>
<evidence type="ECO:0000256" key="3">
    <source>
        <dbReference type="ARBA" id="ARBA00022553"/>
    </source>
</evidence>
<dbReference type="PANTHER" id="PTHR43547:SF2">
    <property type="entry name" value="HYBRID SIGNAL TRANSDUCTION HISTIDINE KINASE C"/>
    <property type="match status" value="1"/>
</dbReference>
<dbReference type="CDD" id="cd00082">
    <property type="entry name" value="HisKA"/>
    <property type="match status" value="1"/>
</dbReference>
<dbReference type="Pfam" id="PF00512">
    <property type="entry name" value="HisKA"/>
    <property type="match status" value="1"/>
</dbReference>
<dbReference type="InterPro" id="IPR036890">
    <property type="entry name" value="HATPase_C_sf"/>
</dbReference>
<dbReference type="EC" id="2.7.13.3" evidence="2"/>
<evidence type="ECO:0000259" key="6">
    <source>
        <dbReference type="PROSITE" id="PS50109"/>
    </source>
</evidence>
<evidence type="ECO:0000313" key="8">
    <source>
        <dbReference type="Proteomes" id="UP000013988"/>
    </source>
</evidence>
<sequence>MKFTMSLKIKIYNEIIKIYINLNKNSEIIEEFLELYKKELYKIESFYFDVYLAKYNLLQVKFKISKDINPLTDLFYYLDNASYIYKSNLSKFRFMDFCYWLEISYGNVFFKLKDYKNALFHHKKSLLYSEKFQDRRTINSFKLISKDYEALSDFKESLIYFKKSNYIIERYDKIKNHDLFIRLFEDYENSKSYHSVKNNFFSNLSHELRTPVNIIYSYVQLMSSLKDKDSYHIEDCFFKYERSIKQNCLRMLKLINNLIDITKIDSGSVQLNTSPLDIVPFIENLTLSVIPYTKYKSLNIIFDTNIENLYMKLDPYALERILLNLLSNSIKFTRTNGNILVKLDKTNFDLKIIVRDDGIGIPDNLKDLVFNRFFKVDTTLSRNTEGSGIGLSITKGLVEMQGGYIYLNKDYTDGCEFVITFSNMLEVNDSIDVDFKHFIDDEKY</sequence>
<dbReference type="SMART" id="SM00387">
    <property type="entry name" value="HATPase_c"/>
    <property type="match status" value="1"/>
</dbReference>
<dbReference type="CDD" id="cd00075">
    <property type="entry name" value="HATPase"/>
    <property type="match status" value="1"/>
</dbReference>
<dbReference type="PROSITE" id="PS50109">
    <property type="entry name" value="HIS_KIN"/>
    <property type="match status" value="1"/>
</dbReference>
<organism evidence="7 8">
    <name type="scientific">Clostridium sartagoforme AAU1</name>
    <dbReference type="NCBI Taxonomy" id="1202534"/>
    <lineage>
        <taxon>Bacteria</taxon>
        <taxon>Bacillati</taxon>
        <taxon>Bacillota</taxon>
        <taxon>Clostridia</taxon>
        <taxon>Eubacteriales</taxon>
        <taxon>Clostridiaceae</taxon>
        <taxon>Clostridium</taxon>
    </lineage>
</organism>
<evidence type="ECO:0000256" key="1">
    <source>
        <dbReference type="ARBA" id="ARBA00000085"/>
    </source>
</evidence>
<dbReference type="OrthoDB" id="1881522at2"/>
<dbReference type="Gene3D" id="1.10.287.130">
    <property type="match status" value="1"/>
</dbReference>
<dbReference type="InterPro" id="IPR036097">
    <property type="entry name" value="HisK_dim/P_sf"/>
</dbReference>
<feature type="domain" description="Histidine kinase" evidence="6">
    <location>
        <begin position="203"/>
        <end position="425"/>
    </location>
</feature>
<dbReference type="SUPFAM" id="SSF47384">
    <property type="entry name" value="Homodimeric domain of signal transducing histidine kinase"/>
    <property type="match status" value="1"/>
</dbReference>
<reference evidence="7 8" key="1">
    <citation type="submission" date="2013-03" db="EMBL/GenBank/DDBJ databases">
        <title>Whole genome shotgun sequencing of Clostridium sartagoforme AAU1.</title>
        <authorList>
            <person name="Joshi C.G."/>
            <person name="Duggirala S.M."/>
            <person name="Nathani N.M."/>
            <person name="Bhatt V.D."/>
            <person name="Patel A.K."/>
            <person name="Pandya P.R."/>
            <person name="KaPatel J.A."/>
        </authorList>
    </citation>
    <scope>NUCLEOTIDE SEQUENCE [LARGE SCALE GENOMIC DNA]</scope>
    <source>
        <strain evidence="7 8">AAU1</strain>
    </source>
</reference>
<dbReference type="Pfam" id="PF02518">
    <property type="entry name" value="HATPase_c"/>
    <property type="match status" value="1"/>
</dbReference>
<evidence type="ECO:0000256" key="5">
    <source>
        <dbReference type="ARBA" id="ARBA00023012"/>
    </source>
</evidence>
<dbReference type="PATRIC" id="fig|1202534.3.peg.1853"/>
<evidence type="ECO:0000313" key="7">
    <source>
        <dbReference type="EMBL" id="EOR25997.1"/>
    </source>
</evidence>
<comment type="catalytic activity">
    <reaction evidence="1">
        <text>ATP + protein L-histidine = ADP + protein N-phospho-L-histidine.</text>
        <dbReference type="EC" id="2.7.13.3"/>
    </reaction>
</comment>
<dbReference type="InterPro" id="IPR003661">
    <property type="entry name" value="HisK_dim/P_dom"/>
</dbReference>
<evidence type="ECO:0000256" key="2">
    <source>
        <dbReference type="ARBA" id="ARBA00012438"/>
    </source>
</evidence>
<keyword evidence="3" id="KW-0597">Phosphoprotein</keyword>
<name>R9C9J5_9CLOT</name>
<gene>
    <name evidence="7" type="ORF">A500_09280</name>
</gene>
<keyword evidence="4 7" id="KW-0808">Transferase</keyword>
<dbReference type="GO" id="GO:0000155">
    <property type="term" value="F:phosphorelay sensor kinase activity"/>
    <property type="evidence" value="ECO:0007669"/>
    <property type="project" value="InterPro"/>
</dbReference>
<proteinExistence type="predicted"/>